<accession>A0ABV7NMC0</accession>
<keyword evidence="10" id="KW-1185">Reference proteome</keyword>
<keyword evidence="2" id="KW-0001">2Fe-2S</keyword>
<dbReference type="Pfam" id="PF00355">
    <property type="entry name" value="Rieske"/>
    <property type="match status" value="1"/>
</dbReference>
<evidence type="ECO:0000256" key="5">
    <source>
        <dbReference type="ARBA" id="ARBA00023004"/>
    </source>
</evidence>
<keyword evidence="5" id="KW-0408">Iron</keyword>
<reference evidence="10" key="1">
    <citation type="journal article" date="2019" name="Int. J. Syst. Evol. Microbiol.">
        <title>The Global Catalogue of Microorganisms (GCM) 10K type strain sequencing project: providing services to taxonomists for standard genome sequencing and annotation.</title>
        <authorList>
            <consortium name="The Broad Institute Genomics Platform"/>
            <consortium name="The Broad Institute Genome Sequencing Center for Infectious Disease"/>
            <person name="Wu L."/>
            <person name="Ma J."/>
        </authorList>
    </citation>
    <scope>NUCLEOTIDE SEQUENCE [LARGE SCALE GENOMIC DNA]</scope>
    <source>
        <strain evidence="10">CCM 7491</strain>
    </source>
</reference>
<dbReference type="InterPro" id="IPR017941">
    <property type="entry name" value="Rieske_2Fe-2S"/>
</dbReference>
<dbReference type="InterPro" id="IPR036922">
    <property type="entry name" value="Rieske_2Fe-2S_sf"/>
</dbReference>
<keyword evidence="3" id="KW-0479">Metal-binding</keyword>
<dbReference type="CDD" id="cd03469">
    <property type="entry name" value="Rieske_RO_Alpha_N"/>
    <property type="match status" value="1"/>
</dbReference>
<dbReference type="PANTHER" id="PTHR43756:SF5">
    <property type="entry name" value="CHOLINE MONOOXYGENASE, CHLOROPLASTIC"/>
    <property type="match status" value="1"/>
</dbReference>
<dbReference type="RefSeq" id="WP_380798006.1">
    <property type="nucleotide sequence ID" value="NZ_JBHRVU010000005.1"/>
</dbReference>
<dbReference type="Proteomes" id="UP001595681">
    <property type="component" value="Unassembled WGS sequence"/>
</dbReference>
<dbReference type="InterPro" id="IPR015879">
    <property type="entry name" value="Ring_hydroxy_dOase_asu_C_dom"/>
</dbReference>
<dbReference type="PRINTS" id="PR00090">
    <property type="entry name" value="RNGDIOXGNASE"/>
</dbReference>
<evidence type="ECO:0000256" key="7">
    <source>
        <dbReference type="SAM" id="MobiDB-lite"/>
    </source>
</evidence>
<evidence type="ECO:0000256" key="1">
    <source>
        <dbReference type="ARBA" id="ARBA00001962"/>
    </source>
</evidence>
<dbReference type="PANTHER" id="PTHR43756">
    <property type="entry name" value="CHOLINE MONOOXYGENASE, CHLOROPLASTIC"/>
    <property type="match status" value="1"/>
</dbReference>
<dbReference type="Pfam" id="PF00848">
    <property type="entry name" value="Ring_hydroxyl_A"/>
    <property type="match status" value="1"/>
</dbReference>
<dbReference type="SUPFAM" id="SSF50022">
    <property type="entry name" value="ISP domain"/>
    <property type="match status" value="1"/>
</dbReference>
<feature type="region of interest" description="Disordered" evidence="7">
    <location>
        <begin position="1"/>
        <end position="24"/>
    </location>
</feature>
<dbReference type="PROSITE" id="PS51296">
    <property type="entry name" value="RIESKE"/>
    <property type="match status" value="1"/>
</dbReference>
<protein>
    <submittedName>
        <fullName evidence="9">SRPBCC family protein</fullName>
    </submittedName>
</protein>
<feature type="domain" description="Rieske" evidence="8">
    <location>
        <begin position="70"/>
        <end position="177"/>
    </location>
</feature>
<evidence type="ECO:0000256" key="3">
    <source>
        <dbReference type="ARBA" id="ARBA00022723"/>
    </source>
</evidence>
<dbReference type="CDD" id="cd08882">
    <property type="entry name" value="RHO_alpha_C_MupW-like"/>
    <property type="match status" value="1"/>
</dbReference>
<comment type="cofactor">
    <cofactor evidence="1">
        <name>Fe cation</name>
        <dbReference type="ChEBI" id="CHEBI:24875"/>
    </cofactor>
</comment>
<evidence type="ECO:0000256" key="2">
    <source>
        <dbReference type="ARBA" id="ARBA00022714"/>
    </source>
</evidence>
<sequence length="461" mass="52664">MSVADYDGPMMSDPPGPTWDELADNDSRAVPEFLRGESWRDLGDEMLSVDRYTSPDFFRRECEKMWPNVWQFAARVEEMPEPGDYVLYENAGRSYLVVRQEDGSVRAFHNVCLHRGRKLRTESGWASDFTCPYHGFAWKTDGTIKTVPCRWDFPNMRDDDVKLPEAQAGVWAGYIFIKDNEGGPTLEEYLAPLPDHFARWRHEEAYTTAWVGKVIKANWKACAEAFMEAYHVSATHPQIMPFTGDANSKYMMWGDHVNLNITPFGVLSPQIEDAATEQDIIDNFLKYNGRVVEPGMTLTVAEGRTARASMGDHNRKRFGAMFGRDLDEASDAEVQDALTYNVFPNFSPWGGFQPTILYRWRPWPDQDHTLMEVRLLGRLKPGEEAPQPEMILLPEGGSFADHLGQLGNVLEQDMYNLPQVQAGMKVSKTGQLRLARYQESRVRHFQHTLDKYLAREEGDNG</sequence>
<proteinExistence type="predicted"/>
<comment type="caution">
    <text evidence="9">The sequence shown here is derived from an EMBL/GenBank/DDBJ whole genome shotgun (WGS) entry which is preliminary data.</text>
</comment>
<name>A0ABV7NMC0_9SPHN</name>
<evidence type="ECO:0000256" key="6">
    <source>
        <dbReference type="ARBA" id="ARBA00023014"/>
    </source>
</evidence>
<keyword evidence="4" id="KW-0560">Oxidoreductase</keyword>
<evidence type="ECO:0000259" key="8">
    <source>
        <dbReference type="PROSITE" id="PS51296"/>
    </source>
</evidence>
<evidence type="ECO:0000256" key="4">
    <source>
        <dbReference type="ARBA" id="ARBA00023002"/>
    </source>
</evidence>
<evidence type="ECO:0000313" key="9">
    <source>
        <dbReference type="EMBL" id="MFC3443306.1"/>
    </source>
</evidence>
<organism evidence="9 10">
    <name type="scientific">Sphingobium rhizovicinum</name>
    <dbReference type="NCBI Taxonomy" id="432308"/>
    <lineage>
        <taxon>Bacteria</taxon>
        <taxon>Pseudomonadati</taxon>
        <taxon>Pseudomonadota</taxon>
        <taxon>Alphaproteobacteria</taxon>
        <taxon>Sphingomonadales</taxon>
        <taxon>Sphingomonadaceae</taxon>
        <taxon>Sphingobium</taxon>
    </lineage>
</organism>
<evidence type="ECO:0000313" key="10">
    <source>
        <dbReference type="Proteomes" id="UP001595681"/>
    </source>
</evidence>
<dbReference type="Gene3D" id="2.102.10.10">
    <property type="entry name" value="Rieske [2Fe-2S] iron-sulphur domain"/>
    <property type="match status" value="1"/>
</dbReference>
<dbReference type="EMBL" id="JBHRVU010000005">
    <property type="protein sequence ID" value="MFC3443306.1"/>
    <property type="molecule type" value="Genomic_DNA"/>
</dbReference>
<dbReference type="InterPro" id="IPR001663">
    <property type="entry name" value="Rng_hydr_dOase-A"/>
</dbReference>
<dbReference type="SUPFAM" id="SSF55961">
    <property type="entry name" value="Bet v1-like"/>
    <property type="match status" value="1"/>
</dbReference>
<keyword evidence="6" id="KW-0411">Iron-sulfur</keyword>
<dbReference type="Gene3D" id="3.90.380.10">
    <property type="entry name" value="Naphthalene 1,2-dioxygenase Alpha Subunit, Chain A, domain 1"/>
    <property type="match status" value="1"/>
</dbReference>
<gene>
    <name evidence="9" type="ORF">ACFOKF_19310</name>
</gene>